<proteinExistence type="predicted"/>
<name>A0A645HVX4_9ZZZZ</name>
<gene>
    <name evidence="1" type="ORF">SDC9_187031</name>
</gene>
<accession>A0A645HVX4</accession>
<reference evidence="1" key="1">
    <citation type="submission" date="2019-08" db="EMBL/GenBank/DDBJ databases">
        <authorList>
            <person name="Kucharzyk K."/>
            <person name="Murdoch R.W."/>
            <person name="Higgins S."/>
            <person name="Loffler F."/>
        </authorList>
    </citation>
    <scope>NUCLEOTIDE SEQUENCE</scope>
</reference>
<comment type="caution">
    <text evidence="1">The sequence shown here is derived from an EMBL/GenBank/DDBJ whole genome shotgun (WGS) entry which is preliminary data.</text>
</comment>
<evidence type="ECO:0000313" key="1">
    <source>
        <dbReference type="EMBL" id="MPN39503.1"/>
    </source>
</evidence>
<organism evidence="1">
    <name type="scientific">bioreactor metagenome</name>
    <dbReference type="NCBI Taxonomy" id="1076179"/>
    <lineage>
        <taxon>unclassified sequences</taxon>
        <taxon>metagenomes</taxon>
        <taxon>ecological metagenomes</taxon>
    </lineage>
</organism>
<dbReference type="EMBL" id="VSSQ01095353">
    <property type="protein sequence ID" value="MPN39503.1"/>
    <property type="molecule type" value="Genomic_DNA"/>
</dbReference>
<dbReference type="AlphaFoldDB" id="A0A645HVX4"/>
<sequence>MLEAGGPHKKAQALVADRPALGQLAAEVPVPAAFTAAAVQGVRLLPQLRPRLGPDNLRVWPGQQHIAPALQLVPVPGVQHLKILPLVR</sequence>
<protein>
    <submittedName>
        <fullName evidence="1">Uncharacterized protein</fullName>
    </submittedName>
</protein>